<name>A0ABR9ZQN8_9FIRM</name>
<evidence type="ECO:0000256" key="3">
    <source>
        <dbReference type="ARBA" id="ARBA00023163"/>
    </source>
</evidence>
<evidence type="ECO:0000313" key="6">
    <source>
        <dbReference type="Proteomes" id="UP000614200"/>
    </source>
</evidence>
<dbReference type="RefSeq" id="WP_194701017.1">
    <property type="nucleotide sequence ID" value="NZ_JADKNH010000003.1"/>
</dbReference>
<keyword evidence="1" id="KW-0805">Transcription regulation</keyword>
<evidence type="ECO:0000256" key="1">
    <source>
        <dbReference type="ARBA" id="ARBA00023015"/>
    </source>
</evidence>
<gene>
    <name evidence="5" type="ORF">ISU02_06600</name>
</gene>
<keyword evidence="6" id="KW-1185">Reference proteome</keyword>
<evidence type="ECO:0000259" key="4">
    <source>
        <dbReference type="PROSITE" id="PS50949"/>
    </source>
</evidence>
<dbReference type="SUPFAM" id="SSF48008">
    <property type="entry name" value="GntR ligand-binding domain-like"/>
    <property type="match status" value="1"/>
</dbReference>
<dbReference type="Proteomes" id="UP000614200">
    <property type="component" value="Unassembled WGS sequence"/>
</dbReference>
<feature type="domain" description="HTH gntR-type" evidence="4">
    <location>
        <begin position="9"/>
        <end position="77"/>
    </location>
</feature>
<keyword evidence="3" id="KW-0804">Transcription</keyword>
<evidence type="ECO:0000313" key="5">
    <source>
        <dbReference type="EMBL" id="MBF4692780.1"/>
    </source>
</evidence>
<comment type="caution">
    <text evidence="5">The sequence shown here is derived from an EMBL/GenBank/DDBJ whole genome shotgun (WGS) entry which is preliminary data.</text>
</comment>
<accession>A0ABR9ZQN8</accession>
<dbReference type="SMART" id="SM00895">
    <property type="entry name" value="FCD"/>
    <property type="match status" value="1"/>
</dbReference>
<dbReference type="PROSITE" id="PS50949">
    <property type="entry name" value="HTH_GNTR"/>
    <property type="match status" value="1"/>
</dbReference>
<sequence>MDIRPIRTDRLSDKIVNQMIQMMREGNLKSGDKLPNEGMLAEQFGVSRGILREALTQLQAQGYIRRKPKDGTYIQDDIQSMLMNDSVNELLKKTTYSDLLDFRETLELKMVEKVIERASDEEIEEIIEGLGVADNEKVQHDMDHYFHYKLAQASKNIFFMNFIDTYYDLITEIAVKSNRDQVRRNQIAEEHLAIAKAISARDKEAAKNAVLHHMKMVDKTVIGEEGK</sequence>
<dbReference type="Gene3D" id="1.10.10.10">
    <property type="entry name" value="Winged helix-like DNA-binding domain superfamily/Winged helix DNA-binding domain"/>
    <property type="match status" value="1"/>
</dbReference>
<dbReference type="PANTHER" id="PTHR43537">
    <property type="entry name" value="TRANSCRIPTIONAL REGULATOR, GNTR FAMILY"/>
    <property type="match status" value="1"/>
</dbReference>
<reference evidence="5 6" key="1">
    <citation type="submission" date="2020-11" db="EMBL/GenBank/DDBJ databases">
        <title>Fusibacter basophilias sp. nov.</title>
        <authorList>
            <person name="Qiu D."/>
        </authorList>
    </citation>
    <scope>NUCLEOTIDE SEQUENCE [LARGE SCALE GENOMIC DNA]</scope>
    <source>
        <strain evidence="5 6">Q10-2</strain>
    </source>
</reference>
<dbReference type="InterPro" id="IPR036388">
    <property type="entry name" value="WH-like_DNA-bd_sf"/>
</dbReference>
<dbReference type="Pfam" id="PF00392">
    <property type="entry name" value="GntR"/>
    <property type="match status" value="1"/>
</dbReference>
<organism evidence="5 6">
    <name type="scientific">Fusibacter ferrireducens</name>
    <dbReference type="NCBI Taxonomy" id="2785058"/>
    <lineage>
        <taxon>Bacteria</taxon>
        <taxon>Bacillati</taxon>
        <taxon>Bacillota</taxon>
        <taxon>Clostridia</taxon>
        <taxon>Eubacteriales</taxon>
        <taxon>Eubacteriales Family XII. Incertae Sedis</taxon>
        <taxon>Fusibacter</taxon>
    </lineage>
</organism>
<dbReference type="SUPFAM" id="SSF46785">
    <property type="entry name" value="Winged helix' DNA-binding domain"/>
    <property type="match status" value="1"/>
</dbReference>
<protein>
    <submittedName>
        <fullName evidence="5">FadR family transcriptional regulator</fullName>
    </submittedName>
</protein>
<dbReference type="InterPro" id="IPR000524">
    <property type="entry name" value="Tscrpt_reg_HTH_GntR"/>
</dbReference>
<dbReference type="CDD" id="cd07377">
    <property type="entry name" value="WHTH_GntR"/>
    <property type="match status" value="1"/>
</dbReference>
<dbReference type="PANTHER" id="PTHR43537:SF5">
    <property type="entry name" value="UXU OPERON TRANSCRIPTIONAL REGULATOR"/>
    <property type="match status" value="1"/>
</dbReference>
<dbReference type="InterPro" id="IPR036390">
    <property type="entry name" value="WH_DNA-bd_sf"/>
</dbReference>
<dbReference type="EMBL" id="JADKNH010000003">
    <property type="protein sequence ID" value="MBF4692780.1"/>
    <property type="molecule type" value="Genomic_DNA"/>
</dbReference>
<keyword evidence="2" id="KW-0238">DNA-binding</keyword>
<proteinExistence type="predicted"/>
<dbReference type="PRINTS" id="PR00035">
    <property type="entry name" value="HTHGNTR"/>
</dbReference>
<dbReference type="InterPro" id="IPR011711">
    <property type="entry name" value="GntR_C"/>
</dbReference>
<dbReference type="Pfam" id="PF07729">
    <property type="entry name" value="FCD"/>
    <property type="match status" value="1"/>
</dbReference>
<dbReference type="InterPro" id="IPR008920">
    <property type="entry name" value="TF_FadR/GntR_C"/>
</dbReference>
<evidence type="ECO:0000256" key="2">
    <source>
        <dbReference type="ARBA" id="ARBA00023125"/>
    </source>
</evidence>
<dbReference type="Gene3D" id="1.20.120.530">
    <property type="entry name" value="GntR ligand-binding domain-like"/>
    <property type="match status" value="1"/>
</dbReference>
<dbReference type="SMART" id="SM00345">
    <property type="entry name" value="HTH_GNTR"/>
    <property type="match status" value="1"/>
</dbReference>